<dbReference type="EMBL" id="SIRS01000011">
    <property type="protein sequence ID" value="TBN11948.1"/>
    <property type="molecule type" value="Genomic_DNA"/>
</dbReference>
<evidence type="ECO:0000313" key="2">
    <source>
        <dbReference type="Proteomes" id="UP000292372"/>
    </source>
</evidence>
<keyword evidence="2" id="KW-1185">Reference proteome</keyword>
<organism evidence="1 2">
    <name type="scientific">Hyunsoonleella pacifica</name>
    <dbReference type="NCBI Taxonomy" id="1080224"/>
    <lineage>
        <taxon>Bacteria</taxon>
        <taxon>Pseudomonadati</taxon>
        <taxon>Bacteroidota</taxon>
        <taxon>Flavobacteriia</taxon>
        <taxon>Flavobacteriales</taxon>
        <taxon>Flavobacteriaceae</taxon>
    </lineage>
</organism>
<dbReference type="AlphaFoldDB" id="A0A4V6MT65"/>
<evidence type="ECO:0008006" key="3">
    <source>
        <dbReference type="Google" id="ProtNLM"/>
    </source>
</evidence>
<gene>
    <name evidence="1" type="ORF">EYD46_17570</name>
</gene>
<sequence>MKKLLTILTIALSVCVFTNCEENEDTPAILDVNYVGFEARPLIGVDPTATATEEIKVATSNTSSASRTFNIVVNADATTADASAYSVPTSVTV</sequence>
<feature type="non-terminal residue" evidence="1">
    <location>
        <position position="93"/>
    </location>
</feature>
<reference evidence="1 2" key="1">
    <citation type="journal article" date="2015" name="Int. J. Syst. Evol. Microbiol.">
        <title>Hyunsoonleella pacifica sp. nov., isolated from seawater of South Pacific Gyre.</title>
        <authorList>
            <person name="Gao X."/>
            <person name="Zhang Z."/>
            <person name="Dai X."/>
            <person name="Zhang X.H."/>
        </authorList>
    </citation>
    <scope>NUCLEOTIDE SEQUENCE [LARGE SCALE GENOMIC DNA]</scope>
    <source>
        <strain evidence="1 2">SW033</strain>
    </source>
</reference>
<name>A0A4V6MT65_9FLAO</name>
<dbReference type="Proteomes" id="UP000292372">
    <property type="component" value="Unassembled WGS sequence"/>
</dbReference>
<accession>A0A4V6MT65</accession>
<proteinExistence type="predicted"/>
<comment type="caution">
    <text evidence="1">The sequence shown here is derived from an EMBL/GenBank/DDBJ whole genome shotgun (WGS) entry which is preliminary data.</text>
</comment>
<dbReference type="OrthoDB" id="9804511at2"/>
<evidence type="ECO:0000313" key="1">
    <source>
        <dbReference type="EMBL" id="TBN11948.1"/>
    </source>
</evidence>
<protein>
    <recommendedName>
        <fullName evidence="3">DUF1735 domain-containing protein</fullName>
    </recommendedName>
</protein>